<dbReference type="InterPro" id="IPR002048">
    <property type="entry name" value="EF_hand_dom"/>
</dbReference>
<dbReference type="SUPFAM" id="SSF47473">
    <property type="entry name" value="EF-hand"/>
    <property type="match status" value="1"/>
</dbReference>
<dbReference type="PROSITE" id="PS00018">
    <property type="entry name" value="EF_HAND_1"/>
    <property type="match status" value="2"/>
</dbReference>
<dbReference type="EMBL" id="CAUYUJ010017665">
    <property type="protein sequence ID" value="CAK0876804.1"/>
    <property type="molecule type" value="Genomic_DNA"/>
</dbReference>
<evidence type="ECO:0000256" key="4">
    <source>
        <dbReference type="SAM" id="MobiDB-lite"/>
    </source>
</evidence>
<dbReference type="CDD" id="cd00051">
    <property type="entry name" value="EFh"/>
    <property type="match status" value="3"/>
</dbReference>
<evidence type="ECO:0000256" key="3">
    <source>
        <dbReference type="ARBA" id="ARBA00022837"/>
    </source>
</evidence>
<dbReference type="SMART" id="SM00054">
    <property type="entry name" value="EFh"/>
    <property type="match status" value="3"/>
</dbReference>
<sequence>MDVSTDLLGIRWNDVTPQREPDCSARISCRKQPMLAGREAIPKVRGIGGRVSIRSGTLHCAFCTIDKDENGTVSIEEFKQACEDGNALDIGALFDEIDMDGSGCIEYTEFIAACMDRKIEEHESICWSAFQVFDQDGNGTISYNELAEVMKTASMKDTFSEELMDELWTQLLDGDTDVVSPSRKDQSIDFDHFLATLRGVRAASLGASSRAEAPAAEAPAAAGALGGGLPIASRGLPIARRHGGAAAALGLPVKSRSSPGGVPGLPVASRGGGGAPAAGPAGGGLPGLPVASRRR</sequence>
<keyword evidence="1" id="KW-0479">Metal-binding</keyword>
<dbReference type="Pfam" id="PF13499">
    <property type="entry name" value="EF-hand_7"/>
    <property type="match status" value="1"/>
</dbReference>
<dbReference type="InterPro" id="IPR011992">
    <property type="entry name" value="EF-hand-dom_pair"/>
</dbReference>
<evidence type="ECO:0000256" key="2">
    <source>
        <dbReference type="ARBA" id="ARBA00022737"/>
    </source>
</evidence>
<evidence type="ECO:0000256" key="1">
    <source>
        <dbReference type="ARBA" id="ARBA00022723"/>
    </source>
</evidence>
<dbReference type="Gene3D" id="1.10.238.10">
    <property type="entry name" value="EF-hand"/>
    <property type="match status" value="1"/>
</dbReference>
<feature type="domain" description="EF-hand" evidence="5">
    <location>
        <begin position="121"/>
        <end position="156"/>
    </location>
</feature>
<evidence type="ECO:0000313" key="7">
    <source>
        <dbReference type="Proteomes" id="UP001189429"/>
    </source>
</evidence>
<gene>
    <name evidence="6" type="ORF">PCOR1329_LOCUS61024</name>
</gene>
<proteinExistence type="predicted"/>
<dbReference type="PROSITE" id="PS50222">
    <property type="entry name" value="EF_HAND_2"/>
    <property type="match status" value="2"/>
</dbReference>
<evidence type="ECO:0000259" key="5">
    <source>
        <dbReference type="PROSITE" id="PS50222"/>
    </source>
</evidence>
<accession>A0ABN9VTQ4</accession>
<reference evidence="6" key="1">
    <citation type="submission" date="2023-10" db="EMBL/GenBank/DDBJ databases">
        <authorList>
            <person name="Chen Y."/>
            <person name="Shah S."/>
            <person name="Dougan E. K."/>
            <person name="Thang M."/>
            <person name="Chan C."/>
        </authorList>
    </citation>
    <scope>NUCLEOTIDE SEQUENCE [LARGE SCALE GENOMIC DNA]</scope>
</reference>
<feature type="compositionally biased region" description="Gly residues" evidence="4">
    <location>
        <begin position="270"/>
        <end position="286"/>
    </location>
</feature>
<keyword evidence="2" id="KW-0677">Repeat</keyword>
<feature type="domain" description="EF-hand" evidence="5">
    <location>
        <begin position="85"/>
        <end position="120"/>
    </location>
</feature>
<dbReference type="Proteomes" id="UP001189429">
    <property type="component" value="Unassembled WGS sequence"/>
</dbReference>
<dbReference type="Pfam" id="PF00036">
    <property type="entry name" value="EF-hand_1"/>
    <property type="match status" value="1"/>
</dbReference>
<keyword evidence="3" id="KW-0106">Calcium</keyword>
<dbReference type="InterPro" id="IPR018247">
    <property type="entry name" value="EF_Hand_1_Ca_BS"/>
</dbReference>
<comment type="caution">
    <text evidence="6">The sequence shown here is derived from an EMBL/GenBank/DDBJ whole genome shotgun (WGS) entry which is preliminary data.</text>
</comment>
<organism evidence="6 7">
    <name type="scientific">Prorocentrum cordatum</name>
    <dbReference type="NCBI Taxonomy" id="2364126"/>
    <lineage>
        <taxon>Eukaryota</taxon>
        <taxon>Sar</taxon>
        <taxon>Alveolata</taxon>
        <taxon>Dinophyceae</taxon>
        <taxon>Prorocentrales</taxon>
        <taxon>Prorocentraceae</taxon>
        <taxon>Prorocentrum</taxon>
    </lineage>
</organism>
<feature type="region of interest" description="Disordered" evidence="4">
    <location>
        <begin position="251"/>
        <end position="295"/>
    </location>
</feature>
<protein>
    <recommendedName>
        <fullName evidence="5">EF-hand domain-containing protein</fullName>
    </recommendedName>
</protein>
<keyword evidence="7" id="KW-1185">Reference proteome</keyword>
<dbReference type="PANTHER" id="PTHR45942">
    <property type="entry name" value="PROTEIN PHOSPATASE 3 REGULATORY SUBUNIT B ALPHA ISOFORM TYPE 1"/>
    <property type="match status" value="1"/>
</dbReference>
<name>A0ABN9VTQ4_9DINO</name>
<evidence type="ECO:0000313" key="6">
    <source>
        <dbReference type="EMBL" id="CAK0876804.1"/>
    </source>
</evidence>